<gene>
    <name evidence="2" type="ORF">HR065_00535</name>
</gene>
<dbReference type="RefSeq" id="WP_178733973.1">
    <property type="nucleotide sequence ID" value="NZ_JABUOH010000019.1"/>
</dbReference>
<evidence type="ECO:0000313" key="3">
    <source>
        <dbReference type="Proteomes" id="UP000568109"/>
    </source>
</evidence>
<dbReference type="AlphaFoldDB" id="A0A851H9G2"/>
<evidence type="ECO:0000313" key="2">
    <source>
        <dbReference type="EMBL" id="NWN45572.1"/>
    </source>
</evidence>
<sequence length="84" mass="10179">MKTNFTDLFLSFFVGGIFSIFVYTQFFQQKINIDKAYALQLKREFVDVLQRNKVIHKNFFDNYFNKSIERDINLITSKYLDIYL</sequence>
<keyword evidence="1" id="KW-0812">Transmembrane</keyword>
<reference evidence="2 3" key="1">
    <citation type="submission" date="2020-06" db="EMBL/GenBank/DDBJ databases">
        <title>Draft genome sequence of Candidatus Phytoplasma pruni (X-disease group, subgroup 16SrIII-B) strain ChTDIII from Argentina.</title>
        <authorList>
            <person name="Fernandez F.D."/>
            <person name="Zuebert C."/>
            <person name="Huettel B."/>
            <person name="Kube M."/>
            <person name="Conci L.R."/>
        </authorList>
    </citation>
    <scope>NUCLEOTIDE SEQUENCE [LARGE SCALE GENOMIC DNA]</scope>
    <source>
        <strain evidence="2 3">ChTDIII</strain>
    </source>
</reference>
<accession>A0A851H9G2</accession>
<protein>
    <submittedName>
        <fullName evidence="2">Uncharacterized protein</fullName>
    </submittedName>
</protein>
<keyword evidence="3" id="KW-1185">Reference proteome</keyword>
<keyword evidence="1" id="KW-1133">Transmembrane helix</keyword>
<evidence type="ECO:0000256" key="1">
    <source>
        <dbReference type="SAM" id="Phobius"/>
    </source>
</evidence>
<feature type="transmembrane region" description="Helical" evidence="1">
    <location>
        <begin position="6"/>
        <end position="26"/>
    </location>
</feature>
<dbReference type="Proteomes" id="UP000568109">
    <property type="component" value="Unassembled WGS sequence"/>
</dbReference>
<proteinExistence type="predicted"/>
<dbReference type="EMBL" id="JABUOH010000019">
    <property type="protein sequence ID" value="NWN45572.1"/>
    <property type="molecule type" value="Genomic_DNA"/>
</dbReference>
<organism evidence="2 3">
    <name type="scientific">Candidatus Phytoplasma pruni</name>
    <dbReference type="NCBI Taxonomy" id="479893"/>
    <lineage>
        <taxon>Bacteria</taxon>
        <taxon>Bacillati</taxon>
        <taxon>Mycoplasmatota</taxon>
        <taxon>Mollicutes</taxon>
        <taxon>Acholeplasmatales</taxon>
        <taxon>Acholeplasmataceae</taxon>
        <taxon>Candidatus Phytoplasma</taxon>
        <taxon>16SrIII (X-disease group)</taxon>
    </lineage>
</organism>
<comment type="caution">
    <text evidence="2">The sequence shown here is derived from an EMBL/GenBank/DDBJ whole genome shotgun (WGS) entry which is preliminary data.</text>
</comment>
<name>A0A851H9G2_9MOLU</name>
<keyword evidence="1" id="KW-0472">Membrane</keyword>